<organism evidence="2 3">
    <name type="scientific">Sphingobium fontiphilum</name>
    <dbReference type="NCBI Taxonomy" id="944425"/>
    <lineage>
        <taxon>Bacteria</taxon>
        <taxon>Pseudomonadati</taxon>
        <taxon>Pseudomonadota</taxon>
        <taxon>Alphaproteobacteria</taxon>
        <taxon>Sphingomonadales</taxon>
        <taxon>Sphingomonadaceae</taxon>
        <taxon>Sphingobium</taxon>
    </lineage>
</organism>
<dbReference type="SUPFAM" id="SSF54593">
    <property type="entry name" value="Glyoxalase/Bleomycin resistance protein/Dihydroxybiphenyl dioxygenase"/>
    <property type="match status" value="1"/>
</dbReference>
<protein>
    <recommendedName>
        <fullName evidence="1">VOC domain-containing protein</fullName>
    </recommendedName>
</protein>
<evidence type="ECO:0000313" key="3">
    <source>
        <dbReference type="Proteomes" id="UP000552757"/>
    </source>
</evidence>
<name>A0A7W6GPB3_9SPHN</name>
<dbReference type="InterPro" id="IPR029068">
    <property type="entry name" value="Glyas_Bleomycin-R_OHBP_Dase"/>
</dbReference>
<feature type="domain" description="VOC" evidence="1">
    <location>
        <begin position="6"/>
        <end position="127"/>
    </location>
</feature>
<dbReference type="Proteomes" id="UP000552757">
    <property type="component" value="Unassembled WGS sequence"/>
</dbReference>
<dbReference type="Gene3D" id="3.10.180.10">
    <property type="entry name" value="2,3-Dihydroxybiphenyl 1,2-Dioxygenase, domain 1"/>
    <property type="match status" value="2"/>
</dbReference>
<gene>
    <name evidence="2" type="ORF">GGR44_001881</name>
</gene>
<reference evidence="2 3" key="1">
    <citation type="submission" date="2020-08" db="EMBL/GenBank/DDBJ databases">
        <title>Genomic Encyclopedia of Type Strains, Phase IV (KMG-IV): sequencing the most valuable type-strain genomes for metagenomic binning, comparative biology and taxonomic classification.</title>
        <authorList>
            <person name="Goeker M."/>
        </authorList>
    </citation>
    <scope>NUCLEOTIDE SEQUENCE [LARGE SCALE GENOMIC DNA]</scope>
    <source>
        <strain evidence="2 3">DSM 29348</strain>
    </source>
</reference>
<evidence type="ECO:0000259" key="1">
    <source>
        <dbReference type="PROSITE" id="PS51819"/>
    </source>
</evidence>
<dbReference type="RefSeq" id="WP_183955307.1">
    <property type="nucleotide sequence ID" value="NZ_JACIEB010000004.1"/>
</dbReference>
<sequence>MTRPTRFCRIAWIVDDMDATEAVFRDLFGLGMRFGPIARDIIKAGIDEHGFEPIQLYVPAADLPFMNGLPYPLVEVALAVDDCEETYRVLAADGILPSFTSPLPGPDTQEHLYARGFAGIPVMACTDGDNESMMEPFLDLEHAPAPKCGQVVIAADDIDAMAARFNRYFGMAWVPVDAGGLGARALAGPHRIKLVERPSPLALDNAMHCVLSSEIMVADVEASRARLEAAGHGVLAERAFSSGRKGWYFGKVLAGMPVGIYDARDDAEARGL</sequence>
<dbReference type="EMBL" id="JACIEB010000004">
    <property type="protein sequence ID" value="MBB3982218.1"/>
    <property type="molecule type" value="Genomic_DNA"/>
</dbReference>
<proteinExistence type="predicted"/>
<comment type="caution">
    <text evidence="2">The sequence shown here is derived from an EMBL/GenBank/DDBJ whole genome shotgun (WGS) entry which is preliminary data.</text>
</comment>
<evidence type="ECO:0000313" key="2">
    <source>
        <dbReference type="EMBL" id="MBB3982218.1"/>
    </source>
</evidence>
<keyword evidence="3" id="KW-1185">Reference proteome</keyword>
<accession>A0A7W6GPB3</accession>
<dbReference type="InterPro" id="IPR037523">
    <property type="entry name" value="VOC_core"/>
</dbReference>
<dbReference type="PROSITE" id="PS51819">
    <property type="entry name" value="VOC"/>
    <property type="match status" value="1"/>
</dbReference>
<dbReference type="AlphaFoldDB" id="A0A7W6GPB3"/>